<dbReference type="EMBL" id="OZ020102">
    <property type="protein sequence ID" value="CAK9276122.1"/>
    <property type="molecule type" value="Genomic_DNA"/>
</dbReference>
<sequence>MLEVLKDKYEKIVIPAVDDEVPNYDHVDTNLDRVMVQLFNVPDITNKLIEDHNLLECFTPVFCDVISRCTKGDHSIVDVEHGAIKRKVYLQPQGDLRLILNTNVAVNMLRNQADLFKKILETLTHLQAHLRYTGSLAPDSQTSSLHIPLHRTLTAVLAKLILLNWDEHNGSFFPAFNFTYTEEEVMSLIWQPLRICVWMAQIRAQMWNAISVEFSRLELIYRGSFWHDQSMDMDLLLLQFGTVARENMEQKIFVQMAECFEGECLHYDVVQWLCVRNQTYSQLCHALSAVLTDHHELAAILADVAIYHEPKISDRGHYELKAECWKEFDPLFGNYYLNELEEAQACHQFLINVLKYVSILVSEDSTVTDGEALGVIALQLMAVVVSDLQNDPWSRGLKRSEQSLTEPQSSFPSNDISLNTYLRPCLKSDTTVCWTRGNSDLPSIHDLLLKLQKSKGSPRLVDSIKHVLDLLSIHCKNADEAETSGSQVPSTNLQVVSLAAEDEQWVRNEEQKKRDRQKAILDQFAVRYGACTAQSLK</sequence>
<comment type="pathway">
    <text evidence="1">Protein modification; protein ubiquitination.</text>
</comment>
<dbReference type="InterPro" id="IPR055194">
    <property type="entry name" value="UBR1-like_WH"/>
</dbReference>
<keyword evidence="4" id="KW-1185">Reference proteome</keyword>
<dbReference type="Proteomes" id="UP001497444">
    <property type="component" value="Chromosome 7"/>
</dbReference>
<keyword evidence="1" id="KW-0479">Metal-binding</keyword>
<keyword evidence="1" id="KW-0833">Ubl conjugation pathway</keyword>
<dbReference type="PANTHER" id="PTHR21497">
    <property type="entry name" value="UBIQUITIN LIGASE E3 ALPHA-RELATED"/>
    <property type="match status" value="1"/>
</dbReference>
<organism evidence="3 4">
    <name type="scientific">Sphagnum jensenii</name>
    <dbReference type="NCBI Taxonomy" id="128206"/>
    <lineage>
        <taxon>Eukaryota</taxon>
        <taxon>Viridiplantae</taxon>
        <taxon>Streptophyta</taxon>
        <taxon>Embryophyta</taxon>
        <taxon>Bryophyta</taxon>
        <taxon>Sphagnophytina</taxon>
        <taxon>Sphagnopsida</taxon>
        <taxon>Sphagnales</taxon>
        <taxon>Sphagnaceae</taxon>
        <taxon>Sphagnum</taxon>
    </lineage>
</organism>
<dbReference type="Pfam" id="PF22960">
    <property type="entry name" value="WHD_UBR1"/>
    <property type="match status" value="1"/>
</dbReference>
<keyword evidence="1" id="KW-0808">Transferase</keyword>
<evidence type="ECO:0000256" key="1">
    <source>
        <dbReference type="RuleBase" id="RU366018"/>
    </source>
</evidence>
<dbReference type="InterPro" id="IPR039164">
    <property type="entry name" value="UBR1-like"/>
</dbReference>
<comment type="function">
    <text evidence="1">Ubiquitin ligase protein which is a component of the N-end rule pathway. Recognizes and binds to proteins bearing specific N-terminal residues that are destabilizing according to the N-end rule, leading to their ubiquitination and subsequent degradation.</text>
</comment>
<dbReference type="PANTHER" id="PTHR21497:SF24">
    <property type="entry name" value="E3 UBIQUITIN-PROTEIN LIGASE UBR1"/>
    <property type="match status" value="1"/>
</dbReference>
<proteinExistence type="inferred from homology"/>
<keyword evidence="1" id="KW-0862">Zinc</keyword>
<gene>
    <name evidence="3" type="ORF">CSSPJE1EN1_LOCUS21600</name>
</gene>
<name>A0ABP0XBS9_9BRYO</name>
<evidence type="ECO:0000313" key="3">
    <source>
        <dbReference type="EMBL" id="CAK9276122.1"/>
    </source>
</evidence>
<comment type="catalytic activity">
    <reaction evidence="1">
        <text>S-ubiquitinyl-[E2 ubiquitin-conjugating enzyme]-L-cysteine + [acceptor protein]-L-lysine = [E2 ubiquitin-conjugating enzyme]-L-cysteine + N(6)-ubiquitinyl-[acceptor protein]-L-lysine.</text>
        <dbReference type="EC" id="2.3.2.27"/>
    </reaction>
</comment>
<dbReference type="EC" id="2.3.2.27" evidence="1"/>
<evidence type="ECO:0000259" key="2">
    <source>
        <dbReference type="Pfam" id="PF22960"/>
    </source>
</evidence>
<comment type="similarity">
    <text evidence="1">Belongs to the E3 ubiquitin-protein ligase UBR1-like family.</text>
</comment>
<protein>
    <recommendedName>
        <fullName evidence="1">E3 ubiquitin-protein ligase</fullName>
        <ecNumber evidence="1">2.3.2.27</ecNumber>
    </recommendedName>
</protein>
<evidence type="ECO:0000313" key="4">
    <source>
        <dbReference type="Proteomes" id="UP001497444"/>
    </source>
</evidence>
<feature type="domain" description="E3 ubiquitin-protein ligase UBR1-like winged-helix" evidence="2">
    <location>
        <begin position="265"/>
        <end position="345"/>
    </location>
</feature>
<accession>A0ABP0XBS9</accession>
<keyword evidence="1" id="KW-0863">Zinc-finger</keyword>
<reference evidence="3" key="1">
    <citation type="submission" date="2024-02" db="EMBL/GenBank/DDBJ databases">
        <authorList>
            <consortium name="ELIXIR-Norway"/>
            <consortium name="Elixir Norway"/>
        </authorList>
    </citation>
    <scope>NUCLEOTIDE SEQUENCE</scope>
</reference>